<keyword evidence="1" id="KW-0812">Transmembrane</keyword>
<gene>
    <name evidence="2" type="ORF">FC85_GL003074</name>
</gene>
<feature type="transmembrane region" description="Helical" evidence="1">
    <location>
        <begin position="39"/>
        <end position="56"/>
    </location>
</feature>
<sequence>MHVGSQTLGIPNGAADWKFGHGLLPEIRNPIKVLVPSSIGLRLSIVAISGILTFLINQLVRQIIDGPLAFVTGLSLAFISTPIGSYL</sequence>
<keyword evidence="1" id="KW-1133">Transmembrane helix</keyword>
<dbReference type="AlphaFoldDB" id="A0A0R1SB84"/>
<comment type="caution">
    <text evidence="2">The sequence shown here is derived from an EMBL/GenBank/DDBJ whole genome shotgun (WGS) entry which is preliminary data.</text>
</comment>
<keyword evidence="1" id="KW-0472">Membrane</keyword>
<dbReference type="Proteomes" id="UP000052013">
    <property type="component" value="Unassembled WGS sequence"/>
</dbReference>
<name>A0A0R1SB84_9LACO</name>
<reference evidence="2 3" key="1">
    <citation type="journal article" date="2015" name="Genome Announc.">
        <title>Expanding the biotechnology potential of lactobacilli through comparative genomics of 213 strains and associated genera.</title>
        <authorList>
            <person name="Sun Z."/>
            <person name="Harris H.M."/>
            <person name="McCann A."/>
            <person name="Guo C."/>
            <person name="Argimon S."/>
            <person name="Zhang W."/>
            <person name="Yang X."/>
            <person name="Jeffery I.B."/>
            <person name="Cooney J.C."/>
            <person name="Kagawa T.F."/>
            <person name="Liu W."/>
            <person name="Song Y."/>
            <person name="Salvetti E."/>
            <person name="Wrobel A."/>
            <person name="Rasinkangas P."/>
            <person name="Parkhill J."/>
            <person name="Rea M.C."/>
            <person name="O'Sullivan O."/>
            <person name="Ritari J."/>
            <person name="Douillard F.P."/>
            <person name="Paul Ross R."/>
            <person name="Yang R."/>
            <person name="Briner A.E."/>
            <person name="Felis G.E."/>
            <person name="de Vos W.M."/>
            <person name="Barrangou R."/>
            <person name="Klaenhammer T.R."/>
            <person name="Caufield P.W."/>
            <person name="Cui Y."/>
            <person name="Zhang H."/>
            <person name="O'Toole P.W."/>
        </authorList>
    </citation>
    <scope>NUCLEOTIDE SEQUENCE [LARGE SCALE GENOMIC DNA]</scope>
    <source>
        <strain evidence="2 3">DSM 14421</strain>
    </source>
</reference>
<dbReference type="EMBL" id="AZEY01000058">
    <property type="protein sequence ID" value="KRL65726.1"/>
    <property type="molecule type" value="Genomic_DNA"/>
</dbReference>
<protein>
    <submittedName>
        <fullName evidence="2">Uncharacterized protein</fullName>
    </submittedName>
</protein>
<evidence type="ECO:0000313" key="3">
    <source>
        <dbReference type="Proteomes" id="UP000052013"/>
    </source>
</evidence>
<organism evidence="2 3">
    <name type="scientific">Lentilactobacillus diolivorans DSM 14421</name>
    <dbReference type="NCBI Taxonomy" id="1423739"/>
    <lineage>
        <taxon>Bacteria</taxon>
        <taxon>Bacillati</taxon>
        <taxon>Bacillota</taxon>
        <taxon>Bacilli</taxon>
        <taxon>Lactobacillales</taxon>
        <taxon>Lactobacillaceae</taxon>
        <taxon>Lentilactobacillus</taxon>
    </lineage>
</organism>
<feature type="transmembrane region" description="Helical" evidence="1">
    <location>
        <begin position="68"/>
        <end position="86"/>
    </location>
</feature>
<dbReference type="PATRIC" id="fig|1423739.3.peg.3203"/>
<evidence type="ECO:0000256" key="1">
    <source>
        <dbReference type="SAM" id="Phobius"/>
    </source>
</evidence>
<accession>A0A0R1SB84</accession>
<evidence type="ECO:0000313" key="2">
    <source>
        <dbReference type="EMBL" id="KRL65726.1"/>
    </source>
</evidence>
<proteinExistence type="predicted"/>